<organism evidence="1 2">
    <name type="scientific">Nelumbo nucifera</name>
    <name type="common">Sacred lotus</name>
    <dbReference type="NCBI Taxonomy" id="4432"/>
    <lineage>
        <taxon>Eukaryota</taxon>
        <taxon>Viridiplantae</taxon>
        <taxon>Streptophyta</taxon>
        <taxon>Embryophyta</taxon>
        <taxon>Tracheophyta</taxon>
        <taxon>Spermatophyta</taxon>
        <taxon>Magnoliopsida</taxon>
        <taxon>Proteales</taxon>
        <taxon>Nelumbonaceae</taxon>
        <taxon>Nelumbo</taxon>
    </lineage>
</organism>
<dbReference type="EMBL" id="DUZY01000003">
    <property type="protein sequence ID" value="DAD32711.1"/>
    <property type="molecule type" value="Genomic_DNA"/>
</dbReference>
<name>A0A822YMA9_NELNU</name>
<dbReference type="SUPFAM" id="SSF56112">
    <property type="entry name" value="Protein kinase-like (PK-like)"/>
    <property type="match status" value="1"/>
</dbReference>
<reference evidence="1 2" key="1">
    <citation type="journal article" date="2020" name="Mol. Biol. Evol.">
        <title>Distinct Expression and Methylation Patterns for Genes with Different Fates following a Single Whole-Genome Duplication in Flowering Plants.</title>
        <authorList>
            <person name="Shi T."/>
            <person name="Rahmani R.S."/>
            <person name="Gugger P.F."/>
            <person name="Wang M."/>
            <person name="Li H."/>
            <person name="Zhang Y."/>
            <person name="Li Z."/>
            <person name="Wang Q."/>
            <person name="Van de Peer Y."/>
            <person name="Marchal K."/>
            <person name="Chen J."/>
        </authorList>
    </citation>
    <scope>NUCLEOTIDE SEQUENCE [LARGE SCALE GENOMIC DNA]</scope>
    <source>
        <tissue evidence="1">Leaf</tissue>
    </source>
</reference>
<comment type="caution">
    <text evidence="1">The sequence shown here is derived from an EMBL/GenBank/DDBJ whole genome shotgun (WGS) entry which is preliminary data.</text>
</comment>
<dbReference type="InterPro" id="IPR011009">
    <property type="entry name" value="Kinase-like_dom_sf"/>
</dbReference>
<gene>
    <name evidence="1" type="ORF">HUJ06_011562</name>
</gene>
<accession>A0A822YMA9</accession>
<keyword evidence="2" id="KW-1185">Reference proteome</keyword>
<sequence length="55" mass="6369">MVDKCLNNNFDRVELEEMVKVALLCTQFHPSQRPKMSEALWMLEGDGLAEKWEAS</sequence>
<proteinExistence type="predicted"/>
<dbReference type="Gene3D" id="1.10.510.10">
    <property type="entry name" value="Transferase(Phosphotransferase) domain 1"/>
    <property type="match status" value="1"/>
</dbReference>
<dbReference type="Proteomes" id="UP000607653">
    <property type="component" value="Unassembled WGS sequence"/>
</dbReference>
<evidence type="ECO:0000313" key="2">
    <source>
        <dbReference type="Proteomes" id="UP000607653"/>
    </source>
</evidence>
<evidence type="ECO:0000313" key="1">
    <source>
        <dbReference type="EMBL" id="DAD32711.1"/>
    </source>
</evidence>
<protein>
    <submittedName>
        <fullName evidence="1">Uncharacterized protein</fullName>
    </submittedName>
</protein>
<dbReference type="AlphaFoldDB" id="A0A822YMA9"/>